<dbReference type="OMA" id="CSKACEW"/>
<keyword evidence="1" id="KW-0812">Transmembrane</keyword>
<organism evidence="2 3">
    <name type="scientific">Drosophila simulans</name>
    <name type="common">Fruit fly</name>
    <dbReference type="NCBI Taxonomy" id="7240"/>
    <lineage>
        <taxon>Eukaryota</taxon>
        <taxon>Metazoa</taxon>
        <taxon>Ecdysozoa</taxon>
        <taxon>Arthropoda</taxon>
        <taxon>Hexapoda</taxon>
        <taxon>Insecta</taxon>
        <taxon>Pterygota</taxon>
        <taxon>Neoptera</taxon>
        <taxon>Endopterygota</taxon>
        <taxon>Diptera</taxon>
        <taxon>Brachycera</taxon>
        <taxon>Muscomorpha</taxon>
        <taxon>Ephydroidea</taxon>
        <taxon>Drosophilidae</taxon>
        <taxon>Drosophila</taxon>
        <taxon>Sophophora</taxon>
    </lineage>
</organism>
<accession>B4QND5</accession>
<keyword evidence="1" id="KW-1133">Transmembrane helix</keyword>
<feature type="transmembrane region" description="Helical" evidence="1">
    <location>
        <begin position="27"/>
        <end position="48"/>
    </location>
</feature>
<protein>
    <submittedName>
        <fullName evidence="2">GD12433</fullName>
    </submittedName>
</protein>
<evidence type="ECO:0000313" key="3">
    <source>
        <dbReference type="Proteomes" id="UP000000304"/>
    </source>
</evidence>
<keyword evidence="1" id="KW-0472">Membrane</keyword>
<dbReference type="EMBL" id="CM000363">
    <property type="protein sequence ID" value="EDX10805.1"/>
    <property type="molecule type" value="Genomic_DNA"/>
</dbReference>
<sequence length="139" mass="16063">MKITRYFCRHLLISIVSGCDGDDDDSCLCLFFVVYFVFFFVSLTFAGWLINFWCSKACEWLLGILPIALNLTFDFFFFANQKDGVKVVRLCGRVSTGFICVCITAYNGPSDNDSQFAGRSCRYTVYIYIRYIHYIYPLS</sequence>
<dbReference type="Proteomes" id="UP000000304">
    <property type="component" value="Chromosome 3L"/>
</dbReference>
<reference evidence="2 3" key="1">
    <citation type="journal article" date="2007" name="Nature">
        <title>Evolution of genes and genomes on the Drosophila phylogeny.</title>
        <authorList>
            <consortium name="Drosophila 12 Genomes Consortium"/>
            <person name="Clark A.G."/>
            <person name="Eisen M.B."/>
            <person name="Smith D.R."/>
            <person name="Bergman C.M."/>
            <person name="Oliver B."/>
            <person name="Markow T.A."/>
            <person name="Kaufman T.C."/>
            <person name="Kellis M."/>
            <person name="Gelbart W."/>
            <person name="Iyer V.N."/>
            <person name="Pollard D.A."/>
            <person name="Sackton T.B."/>
            <person name="Larracuente A.M."/>
            <person name="Singh N.D."/>
            <person name="Abad J.P."/>
            <person name="Abt D.N."/>
            <person name="Adryan B."/>
            <person name="Aguade M."/>
            <person name="Akashi H."/>
            <person name="Anderson W.W."/>
            <person name="Aquadro C.F."/>
            <person name="Ardell D.H."/>
            <person name="Arguello R."/>
            <person name="Artieri C.G."/>
            <person name="Barbash D.A."/>
            <person name="Barker D."/>
            <person name="Barsanti P."/>
            <person name="Batterham P."/>
            <person name="Batzoglou S."/>
            <person name="Begun D."/>
            <person name="Bhutkar A."/>
            <person name="Blanco E."/>
            <person name="Bosak S.A."/>
            <person name="Bradley R.K."/>
            <person name="Brand A.D."/>
            <person name="Brent M.R."/>
            <person name="Brooks A.N."/>
            <person name="Brown R.H."/>
            <person name="Butlin R.K."/>
            <person name="Caggese C."/>
            <person name="Calvi B.R."/>
            <person name="Bernardo de Carvalho A."/>
            <person name="Caspi A."/>
            <person name="Castrezana S."/>
            <person name="Celniker S.E."/>
            <person name="Chang J.L."/>
            <person name="Chapple C."/>
            <person name="Chatterji S."/>
            <person name="Chinwalla A."/>
            <person name="Civetta A."/>
            <person name="Clifton S.W."/>
            <person name="Comeron J.M."/>
            <person name="Costello J.C."/>
            <person name="Coyne J.A."/>
            <person name="Daub J."/>
            <person name="David R.G."/>
            <person name="Delcher A.L."/>
            <person name="Delehaunty K."/>
            <person name="Do C.B."/>
            <person name="Ebling H."/>
            <person name="Edwards K."/>
            <person name="Eickbush T."/>
            <person name="Evans J.D."/>
            <person name="Filipski A."/>
            <person name="Findeiss S."/>
            <person name="Freyhult E."/>
            <person name="Fulton L."/>
            <person name="Fulton R."/>
            <person name="Garcia A.C."/>
            <person name="Gardiner A."/>
            <person name="Garfield D.A."/>
            <person name="Garvin B.E."/>
            <person name="Gibson G."/>
            <person name="Gilbert D."/>
            <person name="Gnerre S."/>
            <person name="Godfrey J."/>
            <person name="Good R."/>
            <person name="Gotea V."/>
            <person name="Gravely B."/>
            <person name="Greenberg A.J."/>
            <person name="Griffiths-Jones S."/>
            <person name="Gross S."/>
            <person name="Guigo R."/>
            <person name="Gustafson E.A."/>
            <person name="Haerty W."/>
            <person name="Hahn M.W."/>
            <person name="Halligan D.L."/>
            <person name="Halpern A.L."/>
            <person name="Halter G.M."/>
            <person name="Han M.V."/>
            <person name="Heger A."/>
            <person name="Hillier L."/>
            <person name="Hinrichs A.S."/>
            <person name="Holmes I."/>
            <person name="Hoskins R.A."/>
            <person name="Hubisz M.J."/>
            <person name="Hultmark D."/>
            <person name="Huntley M.A."/>
            <person name="Jaffe D.B."/>
            <person name="Jagadeeshan S."/>
            <person name="Jeck W.R."/>
            <person name="Johnson J."/>
            <person name="Jones C.D."/>
            <person name="Jordan W.C."/>
            <person name="Karpen G.H."/>
            <person name="Kataoka E."/>
            <person name="Keightley P.D."/>
            <person name="Kheradpour P."/>
            <person name="Kirkness E.F."/>
            <person name="Koerich L.B."/>
            <person name="Kristiansen K."/>
            <person name="Kudrna D."/>
            <person name="Kulathinal R.J."/>
            <person name="Kumar S."/>
            <person name="Kwok R."/>
            <person name="Lander E."/>
            <person name="Langley C.H."/>
            <person name="Lapoint R."/>
            <person name="Lazzaro B.P."/>
            <person name="Lee S.J."/>
            <person name="Levesque L."/>
            <person name="Li R."/>
            <person name="Lin C.F."/>
            <person name="Lin M.F."/>
            <person name="Lindblad-Toh K."/>
            <person name="Llopart A."/>
            <person name="Long M."/>
            <person name="Low L."/>
            <person name="Lozovsky E."/>
            <person name="Lu J."/>
            <person name="Luo M."/>
            <person name="Machado C.A."/>
            <person name="Makalowski W."/>
            <person name="Marzo M."/>
            <person name="Matsuda M."/>
            <person name="Matzkin L."/>
            <person name="McAllister B."/>
            <person name="McBride C.S."/>
            <person name="McKernan B."/>
            <person name="McKernan K."/>
            <person name="Mendez-Lago M."/>
            <person name="Minx P."/>
            <person name="Mollenhauer M.U."/>
            <person name="Montooth K."/>
            <person name="Mount S.M."/>
            <person name="Mu X."/>
            <person name="Myers E."/>
            <person name="Negre B."/>
            <person name="Newfeld S."/>
            <person name="Nielsen R."/>
            <person name="Noor M.A."/>
            <person name="O'Grady P."/>
            <person name="Pachter L."/>
            <person name="Papaceit M."/>
            <person name="Parisi M.J."/>
            <person name="Parisi M."/>
            <person name="Parts L."/>
            <person name="Pedersen J.S."/>
            <person name="Pesole G."/>
            <person name="Phillippy A.M."/>
            <person name="Ponting C.P."/>
            <person name="Pop M."/>
            <person name="Porcelli D."/>
            <person name="Powell J.R."/>
            <person name="Prohaska S."/>
            <person name="Pruitt K."/>
            <person name="Puig M."/>
            <person name="Quesneville H."/>
            <person name="Ram K.R."/>
            <person name="Rand D."/>
            <person name="Rasmussen M.D."/>
            <person name="Reed L.K."/>
            <person name="Reenan R."/>
            <person name="Reily A."/>
            <person name="Remington K.A."/>
            <person name="Rieger T.T."/>
            <person name="Ritchie M.G."/>
            <person name="Robin C."/>
            <person name="Rogers Y.H."/>
            <person name="Rohde C."/>
            <person name="Rozas J."/>
            <person name="Rubenfield M.J."/>
            <person name="Ruiz A."/>
            <person name="Russo S."/>
            <person name="Salzberg S.L."/>
            <person name="Sanchez-Gracia A."/>
            <person name="Saranga D.J."/>
            <person name="Sato H."/>
            <person name="Schaeffer S.W."/>
            <person name="Schatz M.C."/>
            <person name="Schlenke T."/>
            <person name="Schwartz R."/>
            <person name="Segarra C."/>
            <person name="Singh R.S."/>
            <person name="Sirot L."/>
            <person name="Sirota M."/>
            <person name="Sisneros N.B."/>
            <person name="Smith C.D."/>
            <person name="Smith T.F."/>
            <person name="Spieth J."/>
            <person name="Stage D.E."/>
            <person name="Stark A."/>
            <person name="Stephan W."/>
            <person name="Strausberg R.L."/>
            <person name="Strempel S."/>
            <person name="Sturgill D."/>
            <person name="Sutton G."/>
            <person name="Sutton G.G."/>
            <person name="Tao W."/>
            <person name="Teichmann S."/>
            <person name="Tobari Y.N."/>
            <person name="Tomimura Y."/>
            <person name="Tsolas J.M."/>
            <person name="Valente V.L."/>
            <person name="Venter E."/>
            <person name="Venter J.C."/>
            <person name="Vicario S."/>
            <person name="Vieira F.G."/>
            <person name="Vilella A.J."/>
            <person name="Villasante A."/>
            <person name="Walenz B."/>
            <person name="Wang J."/>
            <person name="Wasserman M."/>
            <person name="Watts T."/>
            <person name="Wilson D."/>
            <person name="Wilson R.K."/>
            <person name="Wing R.A."/>
            <person name="Wolfner M.F."/>
            <person name="Wong A."/>
            <person name="Wong G.K."/>
            <person name="Wu C.I."/>
            <person name="Wu G."/>
            <person name="Yamamoto D."/>
            <person name="Yang H.P."/>
            <person name="Yang S.P."/>
            <person name="Yorke J.A."/>
            <person name="Yoshida K."/>
            <person name="Zdobnov E."/>
            <person name="Zhang P."/>
            <person name="Zhang Y."/>
            <person name="Zimin A.V."/>
            <person name="Baldwin J."/>
            <person name="Abdouelleil A."/>
            <person name="Abdulkadir J."/>
            <person name="Abebe A."/>
            <person name="Abera B."/>
            <person name="Abreu J."/>
            <person name="Acer S.C."/>
            <person name="Aftuck L."/>
            <person name="Alexander A."/>
            <person name="An P."/>
            <person name="Anderson E."/>
            <person name="Anderson S."/>
            <person name="Arachi H."/>
            <person name="Azer M."/>
            <person name="Bachantsang P."/>
            <person name="Barry A."/>
            <person name="Bayul T."/>
            <person name="Berlin A."/>
            <person name="Bessette D."/>
            <person name="Bloom T."/>
            <person name="Blye J."/>
            <person name="Boguslavskiy L."/>
            <person name="Bonnet C."/>
            <person name="Boukhgalter B."/>
            <person name="Bourzgui I."/>
            <person name="Brown A."/>
            <person name="Cahill P."/>
            <person name="Channer S."/>
            <person name="Cheshatsang Y."/>
            <person name="Chuda L."/>
            <person name="Citroen M."/>
            <person name="Collymore A."/>
            <person name="Cooke P."/>
            <person name="Costello M."/>
            <person name="D'Aco K."/>
            <person name="Daza R."/>
            <person name="De Haan G."/>
            <person name="DeGray S."/>
            <person name="DeMaso C."/>
            <person name="Dhargay N."/>
            <person name="Dooley K."/>
            <person name="Dooley E."/>
            <person name="Doricent M."/>
            <person name="Dorje P."/>
            <person name="Dorjee K."/>
            <person name="Dupes A."/>
            <person name="Elong R."/>
            <person name="Falk J."/>
            <person name="Farina A."/>
            <person name="Faro S."/>
            <person name="Ferguson D."/>
            <person name="Fisher S."/>
            <person name="Foley C.D."/>
            <person name="Franke A."/>
            <person name="Friedrich D."/>
            <person name="Gadbois L."/>
            <person name="Gearin G."/>
            <person name="Gearin C.R."/>
            <person name="Giannoukos G."/>
            <person name="Goode T."/>
            <person name="Graham J."/>
            <person name="Grandbois E."/>
            <person name="Grewal S."/>
            <person name="Gyaltsen K."/>
            <person name="Hafez N."/>
            <person name="Hagos B."/>
            <person name="Hall J."/>
            <person name="Henson C."/>
            <person name="Hollinger A."/>
            <person name="Honan T."/>
            <person name="Huard M.D."/>
            <person name="Hughes L."/>
            <person name="Hurhula B."/>
            <person name="Husby M.E."/>
            <person name="Kamat A."/>
            <person name="Kanga B."/>
            <person name="Kashin S."/>
            <person name="Khazanovich D."/>
            <person name="Kisner P."/>
            <person name="Lance K."/>
            <person name="Lara M."/>
            <person name="Lee W."/>
            <person name="Lennon N."/>
            <person name="Letendre F."/>
            <person name="LeVine R."/>
            <person name="Lipovsky A."/>
            <person name="Liu X."/>
            <person name="Liu J."/>
            <person name="Liu S."/>
            <person name="Lokyitsang T."/>
            <person name="Lokyitsang Y."/>
            <person name="Lubonja R."/>
            <person name="Lui A."/>
            <person name="MacDonald P."/>
            <person name="Magnisalis V."/>
            <person name="Maru K."/>
            <person name="Matthews C."/>
            <person name="McCusker W."/>
            <person name="McDonough S."/>
            <person name="Mehta T."/>
            <person name="Meldrim J."/>
            <person name="Meneus L."/>
            <person name="Mihai O."/>
            <person name="Mihalev A."/>
            <person name="Mihova T."/>
            <person name="Mittelman R."/>
            <person name="Mlenga V."/>
            <person name="Montmayeur A."/>
            <person name="Mulrain L."/>
            <person name="Navidi A."/>
            <person name="Naylor J."/>
            <person name="Negash T."/>
            <person name="Nguyen T."/>
            <person name="Nguyen N."/>
            <person name="Nicol R."/>
            <person name="Norbu C."/>
            <person name="Norbu N."/>
            <person name="Novod N."/>
            <person name="O'Neill B."/>
            <person name="Osman S."/>
            <person name="Markiewicz E."/>
            <person name="Oyono O.L."/>
            <person name="Patti C."/>
            <person name="Phunkhang P."/>
            <person name="Pierre F."/>
            <person name="Priest M."/>
            <person name="Raghuraman S."/>
            <person name="Rege F."/>
            <person name="Reyes R."/>
            <person name="Rise C."/>
            <person name="Rogov P."/>
            <person name="Ross K."/>
            <person name="Ryan E."/>
            <person name="Settipalli S."/>
            <person name="Shea T."/>
            <person name="Sherpa N."/>
            <person name="Shi L."/>
            <person name="Shih D."/>
            <person name="Sparrow T."/>
            <person name="Spaulding J."/>
            <person name="Stalker J."/>
            <person name="Stange-Thomann N."/>
            <person name="Stavropoulos S."/>
            <person name="Stone C."/>
            <person name="Strader C."/>
            <person name="Tesfaye S."/>
            <person name="Thomson T."/>
            <person name="Thoulutsang Y."/>
            <person name="Thoulutsang D."/>
            <person name="Topham K."/>
            <person name="Topping I."/>
            <person name="Tsamla T."/>
            <person name="Vassiliev H."/>
            <person name="Vo A."/>
            <person name="Wangchuk T."/>
            <person name="Wangdi T."/>
            <person name="Weiand M."/>
            <person name="Wilkinson J."/>
            <person name="Wilson A."/>
            <person name="Yadav S."/>
            <person name="Young G."/>
            <person name="Yu Q."/>
            <person name="Zembek L."/>
            <person name="Zhong D."/>
            <person name="Zimmer A."/>
            <person name="Zwirko Z."/>
            <person name="Jaffe D.B."/>
            <person name="Alvarez P."/>
            <person name="Brockman W."/>
            <person name="Butler J."/>
            <person name="Chin C."/>
            <person name="Gnerre S."/>
            <person name="Grabherr M."/>
            <person name="Kleber M."/>
            <person name="Mauceli E."/>
            <person name="MacCallum I."/>
        </authorList>
    </citation>
    <scope>NUCLEOTIDE SEQUENCE [LARGE SCALE GENOMIC DNA]</scope>
    <source>
        <strain evidence="3">white501</strain>
    </source>
</reference>
<evidence type="ECO:0000313" key="2">
    <source>
        <dbReference type="EMBL" id="EDX10805.1"/>
    </source>
</evidence>
<gene>
    <name evidence="2" type="primary">Dsim\GD12433</name>
    <name evidence="2" type="ORF">Dsim_GD12433</name>
</gene>
<dbReference type="HOGENOM" id="CLU_1940269_0_0_1"/>
<feature type="transmembrane region" description="Helical" evidence="1">
    <location>
        <begin position="60"/>
        <end position="79"/>
    </location>
</feature>
<dbReference type="AlphaFoldDB" id="B4QND5"/>
<name>B4QND5_DROSI</name>
<evidence type="ECO:0000256" key="1">
    <source>
        <dbReference type="SAM" id="Phobius"/>
    </source>
</evidence>
<keyword evidence="3" id="KW-1185">Reference proteome</keyword>
<dbReference type="PhylomeDB" id="B4QND5"/>
<proteinExistence type="predicted"/>